<dbReference type="InterPro" id="IPR036640">
    <property type="entry name" value="ABC1_TM_sf"/>
</dbReference>
<dbReference type="InterPro" id="IPR039421">
    <property type="entry name" value="Type_1_exporter"/>
</dbReference>
<dbReference type="OrthoDB" id="9787557at2"/>
<keyword evidence="5 8" id="KW-1133">Transmembrane helix</keyword>
<dbReference type="InterPro" id="IPR027417">
    <property type="entry name" value="P-loop_NTPase"/>
</dbReference>
<keyword evidence="4" id="KW-0067">ATP-binding</keyword>
<dbReference type="AlphaFoldDB" id="A0A2A2SEP5"/>
<feature type="region of interest" description="Disordered" evidence="7">
    <location>
        <begin position="573"/>
        <end position="592"/>
    </location>
</feature>
<feature type="compositionally biased region" description="Low complexity" evidence="7">
    <location>
        <begin position="583"/>
        <end position="592"/>
    </location>
</feature>
<name>A0A2A2SEP5_9SPHN</name>
<evidence type="ECO:0000256" key="6">
    <source>
        <dbReference type="ARBA" id="ARBA00023136"/>
    </source>
</evidence>
<evidence type="ECO:0000259" key="10">
    <source>
        <dbReference type="PROSITE" id="PS50929"/>
    </source>
</evidence>
<dbReference type="InterPro" id="IPR003439">
    <property type="entry name" value="ABC_transporter-like_ATP-bd"/>
</dbReference>
<dbReference type="GO" id="GO:0016887">
    <property type="term" value="F:ATP hydrolysis activity"/>
    <property type="evidence" value="ECO:0007669"/>
    <property type="project" value="InterPro"/>
</dbReference>
<dbReference type="InterPro" id="IPR017871">
    <property type="entry name" value="ABC_transporter-like_CS"/>
</dbReference>
<dbReference type="PANTHER" id="PTHR24221">
    <property type="entry name" value="ATP-BINDING CASSETTE SUB-FAMILY B"/>
    <property type="match status" value="1"/>
</dbReference>
<feature type="transmembrane region" description="Helical" evidence="8">
    <location>
        <begin position="130"/>
        <end position="151"/>
    </location>
</feature>
<dbReference type="SMART" id="SM00382">
    <property type="entry name" value="AAA"/>
    <property type="match status" value="1"/>
</dbReference>
<feature type="transmembrane region" description="Helical" evidence="8">
    <location>
        <begin position="21"/>
        <end position="44"/>
    </location>
</feature>
<dbReference type="GO" id="GO:0034040">
    <property type="term" value="F:ATPase-coupled lipid transmembrane transporter activity"/>
    <property type="evidence" value="ECO:0007669"/>
    <property type="project" value="TreeGrafter"/>
</dbReference>
<dbReference type="PROSITE" id="PS00211">
    <property type="entry name" value="ABC_TRANSPORTER_1"/>
    <property type="match status" value="1"/>
</dbReference>
<keyword evidence="12" id="KW-1185">Reference proteome</keyword>
<gene>
    <name evidence="11" type="ORF">CKY28_09075</name>
</gene>
<sequence length="592" mass="63003">MTGLNGGRNELKAAVARYRTAFITVAILSAVLNVLLLAGSIYMMMVYDSVLPSNSVPTLLSLLALLVVVYAFQGLFDTMRQRILSDVAAGLDRQLALRVQGAIAEARLRGARMPGDGLTVMRDLDQVRGFLASAGPAALIDLPWILFFLLILFMLHYWLGVTALVGAIILIALTALTDRRTRQPVAALTQLSALRNGAAESNLRHVEVLSALGMRTRMQERWAEINDQFLAANDRMGRAVGVLGGIGRVFRLLLQSLVLTVGALLVIDGEASGGVIFASSILAGRALAPVDGAIANWRNFSAARQGWARLADLLGRVPGEPAVSTILPRPTRELLVQQLVVAPPGTQRVTVQNADFRLEAGDALGVIGPSAAGKTSLGRALIGVWRPARGAVRLDGATLDQWHPDSLGEFIGYLPQTVELLEGTVAQNISRFEPEPDSEAVIAAAQVAGVHEMIVSLPQGYETPVGADGSELSAGQRQRIGLARALYRDPFLVLLDEPNSNLDAAGEQALERAVRAIRDRGGIAVLIAHRPSALAQVNKVCFMREGRIEAFGPRDEVLAKITARPVPIREHQRSAAVAGGGPAAAPAAAEEA</sequence>
<dbReference type="RefSeq" id="WP_095998017.1">
    <property type="nucleotide sequence ID" value="NZ_NSLI01000003.1"/>
</dbReference>
<keyword evidence="2 8" id="KW-0812">Transmembrane</keyword>
<dbReference type="InterPro" id="IPR011527">
    <property type="entry name" value="ABC1_TM_dom"/>
</dbReference>
<dbReference type="Gene3D" id="1.20.1560.10">
    <property type="entry name" value="ABC transporter type 1, transmembrane domain"/>
    <property type="match status" value="1"/>
</dbReference>
<reference evidence="12" key="1">
    <citation type="submission" date="2017-09" db="EMBL/GenBank/DDBJ databases">
        <authorList>
            <person name="Feng G."/>
            <person name="Zhu H."/>
        </authorList>
    </citation>
    <scope>NUCLEOTIDE SEQUENCE [LARGE SCALE GENOMIC DNA]</scope>
    <source>
        <strain evidence="12">1PNM-20</strain>
    </source>
</reference>
<feature type="domain" description="ABC transporter" evidence="9">
    <location>
        <begin position="334"/>
        <end position="570"/>
    </location>
</feature>
<dbReference type="InterPro" id="IPR003593">
    <property type="entry name" value="AAA+_ATPase"/>
</dbReference>
<evidence type="ECO:0000256" key="3">
    <source>
        <dbReference type="ARBA" id="ARBA00022741"/>
    </source>
</evidence>
<evidence type="ECO:0000256" key="5">
    <source>
        <dbReference type="ARBA" id="ARBA00022989"/>
    </source>
</evidence>
<evidence type="ECO:0000259" key="9">
    <source>
        <dbReference type="PROSITE" id="PS50893"/>
    </source>
</evidence>
<dbReference type="Proteomes" id="UP000218151">
    <property type="component" value="Unassembled WGS sequence"/>
</dbReference>
<protein>
    <submittedName>
        <fullName evidence="11">Type I secretion system permease/ATPase</fullName>
    </submittedName>
</protein>
<dbReference type="PROSITE" id="PS50893">
    <property type="entry name" value="ABC_TRANSPORTER_2"/>
    <property type="match status" value="1"/>
</dbReference>
<evidence type="ECO:0000256" key="1">
    <source>
        <dbReference type="ARBA" id="ARBA00004651"/>
    </source>
</evidence>
<dbReference type="SUPFAM" id="SSF90123">
    <property type="entry name" value="ABC transporter transmembrane region"/>
    <property type="match status" value="1"/>
</dbReference>
<dbReference type="Gene3D" id="3.40.50.300">
    <property type="entry name" value="P-loop containing nucleotide triphosphate hydrolases"/>
    <property type="match status" value="1"/>
</dbReference>
<evidence type="ECO:0000256" key="8">
    <source>
        <dbReference type="SAM" id="Phobius"/>
    </source>
</evidence>
<organism evidence="11 12">
    <name type="scientific">Sphingomonas lenta</name>
    <dbReference type="NCBI Taxonomy" id="1141887"/>
    <lineage>
        <taxon>Bacteria</taxon>
        <taxon>Pseudomonadati</taxon>
        <taxon>Pseudomonadota</taxon>
        <taxon>Alphaproteobacteria</taxon>
        <taxon>Sphingomonadales</taxon>
        <taxon>Sphingomonadaceae</taxon>
        <taxon>Sphingomonas</taxon>
    </lineage>
</organism>
<dbReference type="PROSITE" id="PS50929">
    <property type="entry name" value="ABC_TM1F"/>
    <property type="match status" value="1"/>
</dbReference>
<proteinExistence type="predicted"/>
<feature type="transmembrane region" description="Helical" evidence="8">
    <location>
        <begin position="157"/>
        <end position="176"/>
    </location>
</feature>
<dbReference type="Pfam" id="PF00005">
    <property type="entry name" value="ABC_tran"/>
    <property type="match status" value="1"/>
</dbReference>
<dbReference type="Pfam" id="PF00664">
    <property type="entry name" value="ABC_membrane"/>
    <property type="match status" value="1"/>
</dbReference>
<evidence type="ECO:0000256" key="7">
    <source>
        <dbReference type="SAM" id="MobiDB-lite"/>
    </source>
</evidence>
<dbReference type="GO" id="GO:0005524">
    <property type="term" value="F:ATP binding"/>
    <property type="evidence" value="ECO:0007669"/>
    <property type="project" value="UniProtKB-KW"/>
</dbReference>
<dbReference type="EMBL" id="NSLI01000003">
    <property type="protein sequence ID" value="PAX07774.1"/>
    <property type="molecule type" value="Genomic_DNA"/>
</dbReference>
<dbReference type="GO" id="GO:0140359">
    <property type="term" value="F:ABC-type transporter activity"/>
    <property type="evidence" value="ECO:0007669"/>
    <property type="project" value="InterPro"/>
</dbReference>
<feature type="domain" description="ABC transmembrane type-1" evidence="10">
    <location>
        <begin position="23"/>
        <end position="302"/>
    </location>
</feature>
<evidence type="ECO:0000313" key="12">
    <source>
        <dbReference type="Proteomes" id="UP000218151"/>
    </source>
</evidence>
<dbReference type="InterPro" id="IPR010128">
    <property type="entry name" value="ATPase_T1SS_PrtD-like"/>
</dbReference>
<comment type="caution">
    <text evidence="11">The sequence shown here is derived from an EMBL/GenBank/DDBJ whole genome shotgun (WGS) entry which is preliminary data.</text>
</comment>
<dbReference type="GO" id="GO:0005886">
    <property type="term" value="C:plasma membrane"/>
    <property type="evidence" value="ECO:0007669"/>
    <property type="project" value="UniProtKB-SubCell"/>
</dbReference>
<evidence type="ECO:0000256" key="4">
    <source>
        <dbReference type="ARBA" id="ARBA00022840"/>
    </source>
</evidence>
<dbReference type="SUPFAM" id="SSF52540">
    <property type="entry name" value="P-loop containing nucleoside triphosphate hydrolases"/>
    <property type="match status" value="1"/>
</dbReference>
<dbReference type="PANTHER" id="PTHR24221:SF248">
    <property type="entry name" value="ABC TRANSPORTER TRANSMEMBRANE REGION"/>
    <property type="match status" value="1"/>
</dbReference>
<feature type="transmembrane region" description="Helical" evidence="8">
    <location>
        <begin position="56"/>
        <end position="76"/>
    </location>
</feature>
<evidence type="ECO:0000256" key="2">
    <source>
        <dbReference type="ARBA" id="ARBA00022692"/>
    </source>
</evidence>
<keyword evidence="6 8" id="KW-0472">Membrane</keyword>
<accession>A0A2A2SEP5</accession>
<dbReference type="NCBIfam" id="TIGR01842">
    <property type="entry name" value="type_I_sec_PrtD"/>
    <property type="match status" value="1"/>
</dbReference>
<evidence type="ECO:0000313" key="11">
    <source>
        <dbReference type="EMBL" id="PAX07774.1"/>
    </source>
</evidence>
<dbReference type="GO" id="GO:0030253">
    <property type="term" value="P:protein secretion by the type I secretion system"/>
    <property type="evidence" value="ECO:0007669"/>
    <property type="project" value="InterPro"/>
</dbReference>
<comment type="subcellular location">
    <subcellularLocation>
        <location evidence="1">Cell membrane</location>
        <topology evidence="1">Multi-pass membrane protein</topology>
    </subcellularLocation>
</comment>
<dbReference type="GO" id="GO:0030256">
    <property type="term" value="C:type I protein secretion system complex"/>
    <property type="evidence" value="ECO:0007669"/>
    <property type="project" value="InterPro"/>
</dbReference>
<keyword evidence="3" id="KW-0547">Nucleotide-binding</keyword>